<gene>
    <name evidence="2" type="ordered locus">VIT_15s0046g02570</name>
</gene>
<reference evidence="3" key="1">
    <citation type="journal article" date="2007" name="Nature">
        <title>The grapevine genome sequence suggests ancestral hexaploidization in major angiosperm phyla.</title>
        <authorList>
            <consortium name="The French-Italian Public Consortium for Grapevine Genome Characterization."/>
            <person name="Jaillon O."/>
            <person name="Aury J.-M."/>
            <person name="Noel B."/>
            <person name="Policriti A."/>
            <person name="Clepet C."/>
            <person name="Casagrande A."/>
            <person name="Choisne N."/>
            <person name="Aubourg S."/>
            <person name="Vitulo N."/>
            <person name="Jubin C."/>
            <person name="Vezzi A."/>
            <person name="Legeai F."/>
            <person name="Hugueney P."/>
            <person name="Dasilva C."/>
            <person name="Horner D."/>
            <person name="Mica E."/>
            <person name="Jublot D."/>
            <person name="Poulain J."/>
            <person name="Bruyere C."/>
            <person name="Billault A."/>
            <person name="Segurens B."/>
            <person name="Gouyvenoux M."/>
            <person name="Ugarte E."/>
            <person name="Cattonaro F."/>
            <person name="Anthouard V."/>
            <person name="Vico V."/>
            <person name="Del Fabbro C."/>
            <person name="Alaux M."/>
            <person name="Di Gaspero G."/>
            <person name="Dumas V."/>
            <person name="Felice N."/>
            <person name="Paillard S."/>
            <person name="Juman I."/>
            <person name="Moroldo M."/>
            <person name="Scalabrin S."/>
            <person name="Canaguier A."/>
            <person name="Le Clainche I."/>
            <person name="Malacrida G."/>
            <person name="Durand E."/>
            <person name="Pesole G."/>
            <person name="Laucou V."/>
            <person name="Chatelet P."/>
            <person name="Merdinoglu D."/>
            <person name="Delledonne M."/>
            <person name="Pezzotti M."/>
            <person name="Lecharny A."/>
            <person name="Scarpelli C."/>
            <person name="Artiguenave F."/>
            <person name="Pe M.E."/>
            <person name="Valle G."/>
            <person name="Morgante M."/>
            <person name="Caboche M."/>
            <person name="Adam-Blondon A.-F."/>
            <person name="Weissenbach J."/>
            <person name="Quetier F."/>
            <person name="Wincker P."/>
        </authorList>
    </citation>
    <scope>NUCLEOTIDE SEQUENCE [LARGE SCALE GENOMIC DNA]</scope>
    <source>
        <strain evidence="3">cv. Pinot noir / PN40024</strain>
    </source>
</reference>
<evidence type="ECO:0000313" key="2">
    <source>
        <dbReference type="EMBL" id="CCB62424.1"/>
    </source>
</evidence>
<dbReference type="KEGG" id="vvi:100262020"/>
<evidence type="ECO:0000313" key="3">
    <source>
        <dbReference type="Proteomes" id="UP000009183"/>
    </source>
</evidence>
<dbReference type="Proteomes" id="UP000009183">
    <property type="component" value="Chromosome 15"/>
</dbReference>
<keyword evidence="3" id="KW-1185">Reference proteome</keyword>
<accession>F6I628</accession>
<organism evidence="2 3">
    <name type="scientific">Vitis vinifera</name>
    <name type="common">Grape</name>
    <dbReference type="NCBI Taxonomy" id="29760"/>
    <lineage>
        <taxon>Eukaryota</taxon>
        <taxon>Viridiplantae</taxon>
        <taxon>Streptophyta</taxon>
        <taxon>Embryophyta</taxon>
        <taxon>Tracheophyta</taxon>
        <taxon>Spermatophyta</taxon>
        <taxon>Magnoliopsida</taxon>
        <taxon>eudicotyledons</taxon>
        <taxon>Gunneridae</taxon>
        <taxon>Pentapetalae</taxon>
        <taxon>rosids</taxon>
        <taxon>Vitales</taxon>
        <taxon>Vitaceae</taxon>
        <taxon>Viteae</taxon>
        <taxon>Vitis</taxon>
    </lineage>
</organism>
<dbReference type="PaxDb" id="29760-VIT_15s0046g02570.t01"/>
<dbReference type="eggNOG" id="ENOG502QVYD">
    <property type="taxonomic scope" value="Eukaryota"/>
</dbReference>
<feature type="region of interest" description="Disordered" evidence="1">
    <location>
        <begin position="1"/>
        <end position="39"/>
    </location>
</feature>
<evidence type="ECO:0000256" key="1">
    <source>
        <dbReference type="SAM" id="MobiDB-lite"/>
    </source>
</evidence>
<dbReference type="AlphaFoldDB" id="F6I628"/>
<sequence length="188" mass="20201">MNRSLGSSKGMGGGGGNSTSKTAGSNTDKEAMDAISSPTGGSILKVSSISESDWREPSLQSCNPMVLQTYGSNRAYDAFHLLQTDTAIQRMVMAISSDNTVWDAVLNNEVVKELRESFYAAENNALPSSAESSADDSVSSSNGISEHSNAATNLLKWIFDGTKTKVKELVEKIIAKDIKKKVFKSYFL</sequence>
<dbReference type="PANTHER" id="PTHR33625:SF3">
    <property type="entry name" value="OS04G0550700 PROTEIN"/>
    <property type="match status" value="1"/>
</dbReference>
<protein>
    <submittedName>
        <fullName evidence="2">Uncharacterized protein</fullName>
    </submittedName>
</protein>
<dbReference type="HOGENOM" id="CLU_1443427_0_0_1"/>
<name>F6I628_VITVI</name>
<dbReference type="EMBL" id="FN596755">
    <property type="protein sequence ID" value="CCB62424.1"/>
    <property type="molecule type" value="Genomic_DNA"/>
</dbReference>
<dbReference type="OrthoDB" id="737041at2759"/>
<dbReference type="PANTHER" id="PTHR33625">
    <property type="entry name" value="OS08G0179900 PROTEIN"/>
    <property type="match status" value="1"/>
</dbReference>
<dbReference type="InParanoid" id="F6I628"/>
<dbReference type="STRING" id="29760.F6I628"/>
<dbReference type="ExpressionAtlas" id="F6I628">
    <property type="expression patterns" value="baseline"/>
</dbReference>
<proteinExistence type="predicted"/>